<evidence type="ECO:0000256" key="2">
    <source>
        <dbReference type="ARBA" id="ARBA00011738"/>
    </source>
</evidence>
<dbReference type="InterPro" id="IPR037175">
    <property type="entry name" value="KFase_sf"/>
</dbReference>
<proteinExistence type="inferred from homology"/>
<comment type="cofactor">
    <cofactor evidence="9">
        <name>Zn(2+)</name>
        <dbReference type="ChEBI" id="CHEBI:29105"/>
    </cofactor>
    <text evidence="9">Binds 2 zinc ions per subunit.</text>
</comment>
<feature type="binding site" evidence="9">
    <location>
        <position position="54"/>
    </location>
    <ligand>
        <name>Zn(2+)</name>
        <dbReference type="ChEBI" id="CHEBI:29105"/>
        <label>1</label>
    </ligand>
</feature>
<evidence type="ECO:0000313" key="11">
    <source>
        <dbReference type="Proteomes" id="UP001139263"/>
    </source>
</evidence>
<comment type="similarity">
    <text evidence="9">Belongs to the Cyclase 1 superfamily. KynB family.</text>
</comment>
<dbReference type="NCBIfam" id="TIGR03035">
    <property type="entry name" value="trp_arylform"/>
    <property type="match status" value="1"/>
</dbReference>
<evidence type="ECO:0000256" key="6">
    <source>
        <dbReference type="ARBA" id="ARBA00023079"/>
    </source>
</evidence>
<keyword evidence="5 9" id="KW-0862">Zinc</keyword>
<dbReference type="Gene3D" id="3.50.30.50">
    <property type="entry name" value="Putative cyclase"/>
    <property type="match status" value="1"/>
</dbReference>
<name>A0A9X2AAK7_9BACL</name>
<dbReference type="PANTHER" id="PTHR31118:SF32">
    <property type="entry name" value="KYNURENINE FORMAMIDASE"/>
    <property type="match status" value="1"/>
</dbReference>
<gene>
    <name evidence="10" type="primary">kynB_1</name>
    <name evidence="9" type="synonym">kynB</name>
    <name evidence="10" type="ORF">MM817_00208</name>
</gene>
<feature type="binding site" evidence="9">
    <location>
        <position position="160"/>
    </location>
    <ligand>
        <name>Zn(2+)</name>
        <dbReference type="ChEBI" id="CHEBI:29105"/>
        <label>2</label>
    </ligand>
</feature>
<evidence type="ECO:0000313" key="10">
    <source>
        <dbReference type="EMBL" id="MCI0181958.1"/>
    </source>
</evidence>
<feature type="binding site" evidence="9">
    <location>
        <position position="172"/>
    </location>
    <ligand>
        <name>Zn(2+)</name>
        <dbReference type="ChEBI" id="CHEBI:29105"/>
        <label>2</label>
    </ligand>
</feature>
<feature type="binding site" evidence="9">
    <location>
        <position position="54"/>
    </location>
    <ligand>
        <name>Zn(2+)</name>
        <dbReference type="ChEBI" id="CHEBI:29105"/>
        <label>2</label>
    </ligand>
</feature>
<dbReference type="GO" id="GO:0019441">
    <property type="term" value="P:L-tryptophan catabolic process to kynurenine"/>
    <property type="evidence" value="ECO:0007669"/>
    <property type="project" value="UniProtKB-UniRule"/>
</dbReference>
<reference evidence="10" key="1">
    <citation type="submission" date="2022-03" db="EMBL/GenBank/DDBJ databases">
        <title>Draft Genome Sequence of Firmicute Strain S0AB, a Heterotrophic Iron/Sulfur-Oxidizing Extreme Acidophile.</title>
        <authorList>
            <person name="Vergara E."/>
            <person name="Pakostova E."/>
            <person name="Johnson D.B."/>
            <person name="Holmes D.S."/>
        </authorList>
    </citation>
    <scope>NUCLEOTIDE SEQUENCE</scope>
    <source>
        <strain evidence="10">S0AB</strain>
    </source>
</reference>
<keyword evidence="4 9" id="KW-0378">Hydrolase</keyword>
<comment type="subunit">
    <text evidence="2 9">Homodimer.</text>
</comment>
<comment type="function">
    <text evidence="1 9">Catalyzes the hydrolysis of N-formyl-L-kynurenine to L-kynurenine, the second step in the kynurenine pathway of tryptophan degradation.</text>
</comment>
<feature type="binding site" evidence="9">
    <location>
        <position position="172"/>
    </location>
    <ligand>
        <name>Zn(2+)</name>
        <dbReference type="ChEBI" id="CHEBI:29105"/>
        <label>1</label>
    </ligand>
</feature>
<dbReference type="FunFam" id="3.50.30.50:FF:000001">
    <property type="entry name" value="Kynurenine formamidase"/>
    <property type="match status" value="1"/>
</dbReference>
<dbReference type="HAMAP" id="MF_01969">
    <property type="entry name" value="KynB"/>
    <property type="match status" value="1"/>
</dbReference>
<feature type="binding site" evidence="9">
    <location>
        <position position="52"/>
    </location>
    <ligand>
        <name>Zn(2+)</name>
        <dbReference type="ChEBI" id="CHEBI:29105"/>
        <label>1</label>
    </ligand>
</feature>
<evidence type="ECO:0000256" key="8">
    <source>
        <dbReference type="ARBA" id="ARBA00060547"/>
    </source>
</evidence>
<comment type="caution">
    <text evidence="10">The sequence shown here is derived from an EMBL/GenBank/DDBJ whole genome shotgun (WGS) entry which is preliminary data.</text>
</comment>
<dbReference type="SUPFAM" id="SSF102198">
    <property type="entry name" value="Putative cyclase"/>
    <property type="match status" value="1"/>
</dbReference>
<evidence type="ECO:0000256" key="5">
    <source>
        <dbReference type="ARBA" id="ARBA00022833"/>
    </source>
</evidence>
<feature type="binding site" evidence="9">
    <location>
        <position position="48"/>
    </location>
    <ligand>
        <name>Zn(2+)</name>
        <dbReference type="ChEBI" id="CHEBI:29105"/>
        <label>1</label>
    </ligand>
</feature>
<dbReference type="Proteomes" id="UP001139263">
    <property type="component" value="Unassembled WGS sequence"/>
</dbReference>
<dbReference type="Pfam" id="PF04199">
    <property type="entry name" value="Cyclase"/>
    <property type="match status" value="1"/>
</dbReference>
<dbReference type="EMBL" id="JALBUF010000001">
    <property type="protein sequence ID" value="MCI0181958.1"/>
    <property type="molecule type" value="Genomic_DNA"/>
</dbReference>
<accession>A0A9X2AAK7</accession>
<keyword evidence="11" id="KW-1185">Reference proteome</keyword>
<sequence>MSHWLDISAPLSVKTASFPGDTPFTRIWTSNMNEGAICNVSAFSMSPHVGTHADAPYHYGDEGATMEEADLSLYIGRARVIDVSHVNGLITKEDLAQHDLRSVSRLLVRTNSYPDIEYFTKTYSAFAPDAVDYLAELGIRLVGIDTPSVDPSTSKDLPAHQRFRIHGMRILETLRLAHVDCGDYELIALPLRIVGSDASPIRAVLRAV</sequence>
<evidence type="ECO:0000256" key="1">
    <source>
        <dbReference type="ARBA" id="ARBA00002204"/>
    </source>
</evidence>
<evidence type="ECO:0000256" key="3">
    <source>
        <dbReference type="ARBA" id="ARBA00022723"/>
    </source>
</evidence>
<dbReference type="GO" id="GO:0008270">
    <property type="term" value="F:zinc ion binding"/>
    <property type="evidence" value="ECO:0007669"/>
    <property type="project" value="UniProtKB-UniRule"/>
</dbReference>
<feature type="active site" description="Proton donor/acceptor" evidence="9">
    <location>
        <position position="58"/>
    </location>
</feature>
<organism evidence="10 11">
    <name type="scientific">Sulfoacidibacillus ferrooxidans</name>
    <dbReference type="NCBI Taxonomy" id="2005001"/>
    <lineage>
        <taxon>Bacteria</taxon>
        <taxon>Bacillati</taxon>
        <taxon>Bacillota</taxon>
        <taxon>Bacilli</taxon>
        <taxon>Bacillales</taxon>
        <taxon>Alicyclobacillaceae</taxon>
        <taxon>Sulfoacidibacillus</taxon>
    </lineage>
</organism>
<dbReference type="EC" id="3.5.1.9" evidence="9"/>
<dbReference type="GO" id="GO:0004328">
    <property type="term" value="F:formamidase activity"/>
    <property type="evidence" value="ECO:0007669"/>
    <property type="project" value="InterPro"/>
</dbReference>
<comment type="catalytic activity">
    <reaction evidence="7 9">
        <text>N-formyl-L-kynurenine + H2O = L-kynurenine + formate + H(+)</text>
        <dbReference type="Rhea" id="RHEA:13009"/>
        <dbReference type="ChEBI" id="CHEBI:15377"/>
        <dbReference type="ChEBI" id="CHEBI:15378"/>
        <dbReference type="ChEBI" id="CHEBI:15740"/>
        <dbReference type="ChEBI" id="CHEBI:57959"/>
        <dbReference type="ChEBI" id="CHEBI:58629"/>
        <dbReference type="EC" id="3.5.1.9"/>
    </reaction>
</comment>
<protein>
    <recommendedName>
        <fullName evidence="9">Kynurenine formamidase</fullName>
        <shortName evidence="9">KFA</shortName>
        <shortName evidence="9">KFase</shortName>
        <ecNumber evidence="9">3.5.1.9</ecNumber>
    </recommendedName>
    <alternativeName>
        <fullName evidence="9">Arylformamidase</fullName>
    </alternativeName>
    <alternativeName>
        <fullName evidence="9">N-formylkynurenine formamidase</fullName>
        <shortName evidence="9">FKF</shortName>
    </alternativeName>
</protein>
<evidence type="ECO:0000256" key="7">
    <source>
        <dbReference type="ARBA" id="ARBA00048496"/>
    </source>
</evidence>
<dbReference type="InterPro" id="IPR007325">
    <property type="entry name" value="KFase/CYL"/>
</dbReference>
<feature type="binding site" evidence="9">
    <location>
        <position position="18"/>
    </location>
    <ligand>
        <name>substrate</name>
    </ligand>
</feature>
<dbReference type="RefSeq" id="WP_241711581.1">
    <property type="nucleotide sequence ID" value="NZ_JALBUF010000001.1"/>
</dbReference>
<keyword evidence="6 9" id="KW-0823">Tryptophan catabolism</keyword>
<evidence type="ECO:0000256" key="9">
    <source>
        <dbReference type="HAMAP-Rule" id="MF_01969"/>
    </source>
</evidence>
<dbReference type="GO" id="GO:0004061">
    <property type="term" value="F:arylformamidase activity"/>
    <property type="evidence" value="ECO:0007669"/>
    <property type="project" value="UniProtKB-UniRule"/>
</dbReference>
<dbReference type="AlphaFoldDB" id="A0A9X2AAK7"/>
<dbReference type="PANTHER" id="PTHR31118">
    <property type="entry name" value="CYCLASE-LIKE PROTEIN 2"/>
    <property type="match status" value="1"/>
</dbReference>
<comment type="pathway">
    <text evidence="8 9">Amino-acid degradation; L-tryptophan degradation via kynurenine pathway; L-kynurenine from L-tryptophan: step 2/2.</text>
</comment>
<evidence type="ECO:0000256" key="4">
    <source>
        <dbReference type="ARBA" id="ARBA00022801"/>
    </source>
</evidence>
<keyword evidence="3 9" id="KW-0479">Metal-binding</keyword>
<dbReference type="InterPro" id="IPR017484">
    <property type="entry name" value="Kynurenine_formamidase_bac"/>
</dbReference>